<dbReference type="InterPro" id="IPR003646">
    <property type="entry name" value="SH3-like_bac-type"/>
</dbReference>
<keyword evidence="3 7" id="KW-0378">Hydrolase</keyword>
<evidence type="ECO:0000256" key="5">
    <source>
        <dbReference type="SAM" id="SignalP"/>
    </source>
</evidence>
<evidence type="ECO:0000256" key="1">
    <source>
        <dbReference type="ARBA" id="ARBA00007074"/>
    </source>
</evidence>
<dbReference type="Pfam" id="PF00877">
    <property type="entry name" value="NLPC_P60"/>
    <property type="match status" value="1"/>
</dbReference>
<dbReference type="InterPro" id="IPR000064">
    <property type="entry name" value="NLP_P60_dom"/>
</dbReference>
<feature type="chain" id="PRO_5040870449" evidence="5">
    <location>
        <begin position="26"/>
        <end position="261"/>
    </location>
</feature>
<dbReference type="Proteomes" id="UP000053750">
    <property type="component" value="Unassembled WGS sequence"/>
</dbReference>
<dbReference type="InterPro" id="IPR036028">
    <property type="entry name" value="SH3-like_dom_sf"/>
</dbReference>
<dbReference type="PANTHER" id="PTHR47053">
    <property type="entry name" value="MUREIN DD-ENDOPEPTIDASE MEPH-RELATED"/>
    <property type="match status" value="1"/>
</dbReference>
<sequence length="261" mass="28225">MKKWATIFVASAMLVTASLPGSAAAANNVKQGEIVSGVSFREAPRATGSFIRYLKTGERVTIMDQPNAYWYKVRSENGDTGYVSTQAKYIKASGSRPADPGPSNTVSAPVNGALPSQQAERVIAAGMKYLGTPYEFGSDRSTTTTFDCSDFVRQAFLDGVGLKLPADSRSQGQYLKNKGGVITDWTKLKPGDVMFFMSYRGSKPSAYAGVNKSTARITHNGIYLGNGKVLHTYSKKAGGVRIDDLANKHWEYRFLFGGSVL</sequence>
<dbReference type="PANTHER" id="PTHR47053:SF1">
    <property type="entry name" value="MUREIN DD-ENDOPEPTIDASE MEPH-RELATED"/>
    <property type="match status" value="1"/>
</dbReference>
<keyword evidence="2" id="KW-0645">Protease</keyword>
<protein>
    <submittedName>
        <fullName evidence="7">Hydrolase Nlp/P60</fullName>
    </submittedName>
</protein>
<keyword evidence="4" id="KW-0788">Thiol protease</keyword>
<dbReference type="AlphaFoldDB" id="A0A9W5W6R9"/>
<evidence type="ECO:0000313" key="7">
    <source>
        <dbReference type="EMBL" id="EXX87557.1"/>
    </source>
</evidence>
<feature type="domain" description="NlpC/P60" evidence="6">
    <location>
        <begin position="116"/>
        <end position="261"/>
    </location>
</feature>
<organism evidence="7 8">
    <name type="scientific">Paenibacillus darwinianus</name>
    <dbReference type="NCBI Taxonomy" id="1380763"/>
    <lineage>
        <taxon>Bacteria</taxon>
        <taxon>Bacillati</taxon>
        <taxon>Bacillota</taxon>
        <taxon>Bacilli</taxon>
        <taxon>Bacillales</taxon>
        <taxon>Paenibacillaceae</taxon>
        <taxon>Paenibacillus</taxon>
    </lineage>
</organism>
<evidence type="ECO:0000256" key="4">
    <source>
        <dbReference type="ARBA" id="ARBA00022807"/>
    </source>
</evidence>
<evidence type="ECO:0000313" key="8">
    <source>
        <dbReference type="Proteomes" id="UP000053750"/>
    </source>
</evidence>
<evidence type="ECO:0000259" key="6">
    <source>
        <dbReference type="PROSITE" id="PS51935"/>
    </source>
</evidence>
<dbReference type="EMBL" id="JFHU01000153">
    <property type="protein sequence ID" value="EXX87557.1"/>
    <property type="molecule type" value="Genomic_DNA"/>
</dbReference>
<dbReference type="SUPFAM" id="SSF50044">
    <property type="entry name" value="SH3-domain"/>
    <property type="match status" value="1"/>
</dbReference>
<accession>A0A9W5W6R9</accession>
<gene>
    <name evidence="7" type="ORF">BG53_03965</name>
</gene>
<dbReference type="GO" id="GO:0006508">
    <property type="term" value="P:proteolysis"/>
    <property type="evidence" value="ECO:0007669"/>
    <property type="project" value="UniProtKB-KW"/>
</dbReference>
<proteinExistence type="inferred from homology"/>
<comment type="similarity">
    <text evidence="1">Belongs to the peptidase C40 family.</text>
</comment>
<evidence type="ECO:0000256" key="2">
    <source>
        <dbReference type="ARBA" id="ARBA00022670"/>
    </source>
</evidence>
<dbReference type="PROSITE" id="PS51935">
    <property type="entry name" value="NLPC_P60"/>
    <property type="match status" value="1"/>
</dbReference>
<dbReference type="Gene3D" id="3.90.1720.10">
    <property type="entry name" value="endopeptidase domain like (from Nostoc punctiforme)"/>
    <property type="match status" value="1"/>
</dbReference>
<keyword evidence="5" id="KW-0732">Signal</keyword>
<dbReference type="RefSeq" id="WP_036582947.1">
    <property type="nucleotide sequence ID" value="NZ_KK082150.1"/>
</dbReference>
<name>A0A9W5W6R9_9BACL</name>
<evidence type="ECO:0000256" key="3">
    <source>
        <dbReference type="ARBA" id="ARBA00022801"/>
    </source>
</evidence>
<dbReference type="InterPro" id="IPR038765">
    <property type="entry name" value="Papain-like_cys_pep_sf"/>
</dbReference>
<dbReference type="Pfam" id="PF08239">
    <property type="entry name" value="SH3_3"/>
    <property type="match status" value="1"/>
</dbReference>
<comment type="caution">
    <text evidence="7">The sequence shown here is derived from an EMBL/GenBank/DDBJ whole genome shotgun (WGS) entry which is preliminary data.</text>
</comment>
<feature type="signal peptide" evidence="5">
    <location>
        <begin position="1"/>
        <end position="25"/>
    </location>
</feature>
<dbReference type="SUPFAM" id="SSF54001">
    <property type="entry name" value="Cysteine proteinases"/>
    <property type="match status" value="1"/>
</dbReference>
<dbReference type="InterPro" id="IPR051202">
    <property type="entry name" value="Peptidase_C40"/>
</dbReference>
<keyword evidence="8" id="KW-1185">Reference proteome</keyword>
<dbReference type="Gene3D" id="2.30.30.40">
    <property type="entry name" value="SH3 Domains"/>
    <property type="match status" value="1"/>
</dbReference>
<dbReference type="GO" id="GO:0008234">
    <property type="term" value="F:cysteine-type peptidase activity"/>
    <property type="evidence" value="ECO:0007669"/>
    <property type="project" value="UniProtKB-KW"/>
</dbReference>
<reference evidence="7 8" key="1">
    <citation type="submission" date="2014-02" db="EMBL/GenBank/DDBJ databases">
        <title>Genome sequence of Paenibacillus darwinianus reveals adaptive mechanisms for survival in Antarctic soils.</title>
        <authorList>
            <person name="Dsouza M."/>
            <person name="Taylor M.W."/>
            <person name="Turner S.J."/>
            <person name="Aislabie J."/>
        </authorList>
    </citation>
    <scope>NUCLEOTIDE SEQUENCE [LARGE SCALE GENOMIC DNA]</scope>
    <source>
        <strain evidence="7 8">CE1</strain>
    </source>
</reference>